<evidence type="ECO:0000256" key="1">
    <source>
        <dbReference type="SAM" id="MobiDB-lite"/>
    </source>
</evidence>
<dbReference type="EMBL" id="VJMH01005466">
    <property type="protein sequence ID" value="KAF0695554.1"/>
    <property type="molecule type" value="Genomic_DNA"/>
</dbReference>
<dbReference type="EMBL" id="CAADRA010005487">
    <property type="protein sequence ID" value="VFT90431.1"/>
    <property type="molecule type" value="Genomic_DNA"/>
</dbReference>
<name>A0A485KYG4_9STRA</name>
<evidence type="ECO:0000313" key="4">
    <source>
        <dbReference type="Proteomes" id="UP000332933"/>
    </source>
</evidence>
<reference evidence="3 4" key="1">
    <citation type="submission" date="2019-03" db="EMBL/GenBank/DDBJ databases">
        <authorList>
            <person name="Gaulin E."/>
            <person name="Dumas B."/>
        </authorList>
    </citation>
    <scope>NUCLEOTIDE SEQUENCE [LARGE SCALE GENOMIC DNA]</scope>
    <source>
        <strain evidence="3">CBS 568.67</strain>
    </source>
</reference>
<dbReference type="Proteomes" id="UP000332933">
    <property type="component" value="Unassembled WGS sequence"/>
</dbReference>
<sequence>MYIGPWQEYKLAKIQDAAVQKLRQEWEEHLKSTLIQSRRADDDDADDRCVLAPTFLSRGDLGRIRQMMEPLLSKLPAMLLANRAKPVTAPRPPRRSVVSGRPIPTNNQEPAQEPNDVLMAPSSAVVVPKRPKKKTTPKTVPPKGGSVDEVARRKQMWKEQPRPSVRLPQVAPLPEAAAAAMGPPAAAVREPVHLPAIESAAPEVDDDDDSVDEDELNSFLHWTDQLGNPDADLDDFLNT</sequence>
<dbReference type="AlphaFoldDB" id="A0A485KYG4"/>
<feature type="compositionally biased region" description="Acidic residues" evidence="1">
    <location>
        <begin position="203"/>
        <end position="216"/>
    </location>
</feature>
<keyword evidence="4" id="KW-1185">Reference proteome</keyword>
<gene>
    <name evidence="3" type="primary">Aste57867_13594</name>
    <name evidence="2" type="ORF">As57867_013544</name>
    <name evidence="3" type="ORF">ASTE57867_13594</name>
</gene>
<feature type="region of interest" description="Disordered" evidence="1">
    <location>
        <begin position="182"/>
        <end position="239"/>
    </location>
</feature>
<evidence type="ECO:0000313" key="2">
    <source>
        <dbReference type="EMBL" id="KAF0695554.1"/>
    </source>
</evidence>
<reference evidence="2" key="2">
    <citation type="submission" date="2019-06" db="EMBL/GenBank/DDBJ databases">
        <title>Genomics analysis of Aphanomyces spp. identifies a new class of oomycete effector associated with host adaptation.</title>
        <authorList>
            <person name="Gaulin E."/>
        </authorList>
    </citation>
    <scope>NUCLEOTIDE SEQUENCE</scope>
    <source>
        <strain evidence="2">CBS 578.67</strain>
    </source>
</reference>
<accession>A0A485KYG4</accession>
<proteinExistence type="predicted"/>
<protein>
    <submittedName>
        <fullName evidence="3">Aste57867_13594 protein</fullName>
    </submittedName>
</protein>
<feature type="compositionally biased region" description="Basic and acidic residues" evidence="1">
    <location>
        <begin position="149"/>
        <end position="161"/>
    </location>
</feature>
<evidence type="ECO:0000313" key="3">
    <source>
        <dbReference type="EMBL" id="VFT90431.1"/>
    </source>
</evidence>
<organism evidence="3 4">
    <name type="scientific">Aphanomyces stellatus</name>
    <dbReference type="NCBI Taxonomy" id="120398"/>
    <lineage>
        <taxon>Eukaryota</taxon>
        <taxon>Sar</taxon>
        <taxon>Stramenopiles</taxon>
        <taxon>Oomycota</taxon>
        <taxon>Saprolegniomycetes</taxon>
        <taxon>Saprolegniales</taxon>
        <taxon>Verrucalvaceae</taxon>
        <taxon>Aphanomyces</taxon>
    </lineage>
</organism>
<feature type="region of interest" description="Disordered" evidence="1">
    <location>
        <begin position="85"/>
        <end position="164"/>
    </location>
</feature>
<dbReference type="OrthoDB" id="72593at2759"/>